<evidence type="ECO:0000256" key="6">
    <source>
        <dbReference type="SAM" id="Phobius"/>
    </source>
</evidence>
<evidence type="ECO:0000256" key="3">
    <source>
        <dbReference type="ARBA" id="ARBA00022989"/>
    </source>
</evidence>
<evidence type="ECO:0000313" key="9">
    <source>
        <dbReference type="Proteomes" id="UP001175000"/>
    </source>
</evidence>
<keyword evidence="3 6" id="KW-1133">Transmembrane helix</keyword>
<evidence type="ECO:0000259" key="7">
    <source>
        <dbReference type="Pfam" id="PF20684"/>
    </source>
</evidence>
<feature type="domain" description="Rhodopsin" evidence="7">
    <location>
        <begin position="35"/>
        <end position="273"/>
    </location>
</feature>
<feature type="transmembrane region" description="Helical" evidence="6">
    <location>
        <begin position="86"/>
        <end position="105"/>
    </location>
</feature>
<feature type="transmembrane region" description="Helical" evidence="6">
    <location>
        <begin position="12"/>
        <end position="32"/>
    </location>
</feature>
<dbReference type="PANTHER" id="PTHR33048">
    <property type="entry name" value="PTH11-LIKE INTEGRAL MEMBRANE PROTEIN (AFU_ORTHOLOGUE AFUA_5G11245)"/>
    <property type="match status" value="1"/>
</dbReference>
<dbReference type="GO" id="GO:0016020">
    <property type="term" value="C:membrane"/>
    <property type="evidence" value="ECO:0007669"/>
    <property type="project" value="UniProtKB-SubCell"/>
</dbReference>
<dbReference type="Pfam" id="PF20684">
    <property type="entry name" value="Fung_rhodopsin"/>
    <property type="match status" value="1"/>
</dbReference>
<feature type="transmembrane region" description="Helical" evidence="6">
    <location>
        <begin position="126"/>
        <end position="145"/>
    </location>
</feature>
<keyword evidence="2 6" id="KW-0812">Transmembrane</keyword>
<comment type="similarity">
    <text evidence="5">Belongs to the SAT4 family.</text>
</comment>
<feature type="transmembrane region" description="Helical" evidence="6">
    <location>
        <begin position="210"/>
        <end position="231"/>
    </location>
</feature>
<sequence length="332" mass="36527">MANDEDRVAMLLATSIVVYIFAHIACICRVIIHLRYKFLNQAIAACIITVATLACTPVLVLTIIAIRHGFGKHTTAVSSSPADINVIFKCLLGVSTTGVLIAGLARISIASLQLQTIAVPHPLQRCSLWAVIVLQTLFLIVYEGMQLAHCWPVLGSQSKVCETLWFDRTKIPALSIASIIGNTLSDFICILSTVFTLSRVTVRPAIDKRLMRWLSFACLLATLCGFLKAYFLARYDWGTNDAIWEVIPLFICSRAEEGLIIIGACAPLWKTPARSMFDWFNGLRLEGSSDRLNMEAGSVDMGASKQGRVSFEIVPRTAPHLQYPDKAMLPTP</sequence>
<accession>A0AA39XDF7</accession>
<feature type="transmembrane region" description="Helical" evidence="6">
    <location>
        <begin position="44"/>
        <end position="66"/>
    </location>
</feature>
<name>A0AA39XDF7_9PEZI</name>
<gene>
    <name evidence="8" type="ORF">B0T14DRAFT_559388</name>
</gene>
<dbReference type="AlphaFoldDB" id="A0AA39XDF7"/>
<evidence type="ECO:0000256" key="1">
    <source>
        <dbReference type="ARBA" id="ARBA00004141"/>
    </source>
</evidence>
<evidence type="ECO:0000256" key="5">
    <source>
        <dbReference type="ARBA" id="ARBA00038359"/>
    </source>
</evidence>
<reference evidence="8" key="1">
    <citation type="submission" date="2023-06" db="EMBL/GenBank/DDBJ databases">
        <title>Genome-scale phylogeny and comparative genomics of the fungal order Sordariales.</title>
        <authorList>
            <consortium name="Lawrence Berkeley National Laboratory"/>
            <person name="Hensen N."/>
            <person name="Bonometti L."/>
            <person name="Westerberg I."/>
            <person name="Brannstrom I.O."/>
            <person name="Guillou S."/>
            <person name="Cros-Aarteil S."/>
            <person name="Calhoun S."/>
            <person name="Haridas S."/>
            <person name="Kuo A."/>
            <person name="Mondo S."/>
            <person name="Pangilinan J."/>
            <person name="Riley R."/>
            <person name="Labutti K."/>
            <person name="Andreopoulos B."/>
            <person name="Lipzen A."/>
            <person name="Chen C."/>
            <person name="Yanf M."/>
            <person name="Daum C."/>
            <person name="Ng V."/>
            <person name="Clum A."/>
            <person name="Steindorff A."/>
            <person name="Ohm R."/>
            <person name="Martin F."/>
            <person name="Silar P."/>
            <person name="Natvig D."/>
            <person name="Lalanne C."/>
            <person name="Gautier V."/>
            <person name="Ament-Velasquez S.L."/>
            <person name="Kruys A."/>
            <person name="Hutchinson M.I."/>
            <person name="Powell A.J."/>
            <person name="Barry K."/>
            <person name="Miller A.N."/>
            <person name="Grigoriev I.V."/>
            <person name="Debuchy R."/>
            <person name="Gladieux P."/>
            <person name="Thoren M.H."/>
            <person name="Johannesson H."/>
        </authorList>
    </citation>
    <scope>NUCLEOTIDE SEQUENCE</scope>
    <source>
        <strain evidence="8">CBS 606.72</strain>
    </source>
</reference>
<organism evidence="8 9">
    <name type="scientific">Immersiella caudata</name>
    <dbReference type="NCBI Taxonomy" id="314043"/>
    <lineage>
        <taxon>Eukaryota</taxon>
        <taxon>Fungi</taxon>
        <taxon>Dikarya</taxon>
        <taxon>Ascomycota</taxon>
        <taxon>Pezizomycotina</taxon>
        <taxon>Sordariomycetes</taxon>
        <taxon>Sordariomycetidae</taxon>
        <taxon>Sordariales</taxon>
        <taxon>Lasiosphaeriaceae</taxon>
        <taxon>Immersiella</taxon>
    </lineage>
</organism>
<protein>
    <recommendedName>
        <fullName evidence="7">Rhodopsin domain-containing protein</fullName>
    </recommendedName>
</protein>
<comment type="subcellular location">
    <subcellularLocation>
        <location evidence="1">Membrane</location>
        <topology evidence="1">Multi-pass membrane protein</topology>
    </subcellularLocation>
</comment>
<evidence type="ECO:0000256" key="4">
    <source>
        <dbReference type="ARBA" id="ARBA00023136"/>
    </source>
</evidence>
<dbReference type="InterPro" id="IPR049326">
    <property type="entry name" value="Rhodopsin_dom_fungi"/>
</dbReference>
<comment type="caution">
    <text evidence="8">The sequence shown here is derived from an EMBL/GenBank/DDBJ whole genome shotgun (WGS) entry which is preliminary data.</text>
</comment>
<dbReference type="EMBL" id="JAULSU010000001">
    <property type="protein sequence ID" value="KAK0631616.1"/>
    <property type="molecule type" value="Genomic_DNA"/>
</dbReference>
<evidence type="ECO:0000256" key="2">
    <source>
        <dbReference type="ARBA" id="ARBA00022692"/>
    </source>
</evidence>
<dbReference type="PANTHER" id="PTHR33048:SF155">
    <property type="entry name" value="INTEGRAL MEMBRANE PROTEIN"/>
    <property type="match status" value="1"/>
</dbReference>
<dbReference type="InterPro" id="IPR052337">
    <property type="entry name" value="SAT4-like"/>
</dbReference>
<proteinExistence type="inferred from homology"/>
<keyword evidence="4 6" id="KW-0472">Membrane</keyword>
<evidence type="ECO:0000313" key="8">
    <source>
        <dbReference type="EMBL" id="KAK0631616.1"/>
    </source>
</evidence>
<dbReference type="Proteomes" id="UP001175000">
    <property type="component" value="Unassembled WGS sequence"/>
</dbReference>
<keyword evidence="9" id="KW-1185">Reference proteome</keyword>
<feature type="transmembrane region" description="Helical" evidence="6">
    <location>
        <begin position="173"/>
        <end position="198"/>
    </location>
</feature>